<dbReference type="HOGENOM" id="CLU_2573551_0_0_1"/>
<sequence>MADHNAGQQGNQGGEALATTRGEALFATHRRDDVGSDAANQQCADCVGEDAPGVEPGPADQLVDEPLERQGHRKRQEGHRP</sequence>
<name>A0A0A2VN20_BEABA</name>
<dbReference type="EMBL" id="ANFO01001744">
    <property type="protein sequence ID" value="KGQ02219.1"/>
    <property type="molecule type" value="Genomic_DNA"/>
</dbReference>
<protein>
    <submittedName>
        <fullName evidence="2">Uncharacterized protein</fullName>
    </submittedName>
</protein>
<comment type="caution">
    <text evidence="2">The sequence shown here is derived from an EMBL/GenBank/DDBJ whole genome shotgun (WGS) entry which is preliminary data.</text>
</comment>
<evidence type="ECO:0000256" key="1">
    <source>
        <dbReference type="SAM" id="MobiDB-lite"/>
    </source>
</evidence>
<accession>A0A0A2VN20</accession>
<reference evidence="2 3" key="1">
    <citation type="submission" date="2012-10" db="EMBL/GenBank/DDBJ databases">
        <title>Genome sequencing and analysis of entomopathogenic fungi Beauveria bassiana D1-5.</title>
        <authorList>
            <person name="Li Q."/>
            <person name="Wang L."/>
            <person name="Zhang Z."/>
            <person name="Wang Q."/>
            <person name="Ren J."/>
            <person name="Wang M."/>
            <person name="Xu W."/>
            <person name="Wang J."/>
            <person name="Lu Y."/>
            <person name="Du Q."/>
            <person name="Sun Z."/>
        </authorList>
    </citation>
    <scope>NUCLEOTIDE SEQUENCE [LARGE SCALE GENOMIC DNA]</scope>
    <source>
        <strain evidence="2 3">D1-5</strain>
    </source>
</reference>
<feature type="region of interest" description="Disordered" evidence="1">
    <location>
        <begin position="1"/>
        <end position="81"/>
    </location>
</feature>
<organism evidence="2 3">
    <name type="scientific">Beauveria bassiana D1-5</name>
    <dbReference type="NCBI Taxonomy" id="1245745"/>
    <lineage>
        <taxon>Eukaryota</taxon>
        <taxon>Fungi</taxon>
        <taxon>Dikarya</taxon>
        <taxon>Ascomycota</taxon>
        <taxon>Pezizomycotina</taxon>
        <taxon>Sordariomycetes</taxon>
        <taxon>Hypocreomycetidae</taxon>
        <taxon>Hypocreales</taxon>
        <taxon>Cordycipitaceae</taxon>
        <taxon>Beauveria</taxon>
    </lineage>
</organism>
<feature type="compositionally biased region" description="Basic residues" evidence="1">
    <location>
        <begin position="71"/>
        <end position="81"/>
    </location>
</feature>
<dbReference type="Proteomes" id="UP000030106">
    <property type="component" value="Unassembled WGS sequence"/>
</dbReference>
<gene>
    <name evidence="2" type="ORF">BBAD15_g12574</name>
</gene>
<evidence type="ECO:0000313" key="3">
    <source>
        <dbReference type="Proteomes" id="UP000030106"/>
    </source>
</evidence>
<proteinExistence type="predicted"/>
<dbReference type="AlphaFoldDB" id="A0A0A2VN20"/>
<evidence type="ECO:0000313" key="2">
    <source>
        <dbReference type="EMBL" id="KGQ02219.1"/>
    </source>
</evidence>